<dbReference type="Proteomes" id="UP000355283">
    <property type="component" value="Unassembled WGS sequence"/>
</dbReference>
<keyword evidence="3" id="KW-1185">Reference proteome</keyword>
<feature type="region of interest" description="Disordered" evidence="1">
    <location>
        <begin position="287"/>
        <end position="312"/>
    </location>
</feature>
<dbReference type="EMBL" id="SDOX01000006">
    <property type="protein sequence ID" value="TFJ87002.1"/>
    <property type="molecule type" value="Genomic_DNA"/>
</dbReference>
<protein>
    <submittedName>
        <fullName evidence="2">Uncharacterized protein</fullName>
    </submittedName>
</protein>
<feature type="region of interest" description="Disordered" evidence="1">
    <location>
        <begin position="337"/>
        <end position="359"/>
    </location>
</feature>
<proteinExistence type="predicted"/>
<evidence type="ECO:0000313" key="3">
    <source>
        <dbReference type="Proteomes" id="UP000355283"/>
    </source>
</evidence>
<gene>
    <name evidence="2" type="ORF">NSK_001336</name>
</gene>
<comment type="caution">
    <text evidence="2">The sequence shown here is derived from an EMBL/GenBank/DDBJ whole genome shotgun (WGS) entry which is preliminary data.</text>
</comment>
<reference evidence="2 3" key="1">
    <citation type="submission" date="2019-01" db="EMBL/GenBank/DDBJ databases">
        <title>Nuclear Genome Assembly of the Microalgal Biofuel strain Nannochloropsis salina CCMP1776.</title>
        <authorList>
            <person name="Hovde B."/>
        </authorList>
    </citation>
    <scope>NUCLEOTIDE SEQUENCE [LARGE SCALE GENOMIC DNA]</scope>
    <source>
        <strain evidence="2 3">CCMP1776</strain>
    </source>
</reference>
<dbReference type="AlphaFoldDB" id="A0A4D9D606"/>
<accession>A0A4D9D606</accession>
<dbReference type="OrthoDB" id="541781at2759"/>
<organism evidence="2 3">
    <name type="scientific">Nannochloropsis salina CCMP1776</name>
    <dbReference type="NCBI Taxonomy" id="1027361"/>
    <lineage>
        <taxon>Eukaryota</taxon>
        <taxon>Sar</taxon>
        <taxon>Stramenopiles</taxon>
        <taxon>Ochrophyta</taxon>
        <taxon>Eustigmatophyceae</taxon>
        <taxon>Eustigmatales</taxon>
        <taxon>Monodopsidaceae</taxon>
        <taxon>Microchloropsis</taxon>
        <taxon>Microchloropsis salina</taxon>
    </lineage>
</organism>
<evidence type="ECO:0000313" key="2">
    <source>
        <dbReference type="EMBL" id="TFJ87002.1"/>
    </source>
</evidence>
<name>A0A4D9D606_9STRA</name>
<feature type="region of interest" description="Disordered" evidence="1">
    <location>
        <begin position="100"/>
        <end position="147"/>
    </location>
</feature>
<evidence type="ECO:0000256" key="1">
    <source>
        <dbReference type="SAM" id="MobiDB-lite"/>
    </source>
</evidence>
<feature type="compositionally biased region" description="Basic residues" evidence="1">
    <location>
        <begin position="346"/>
        <end position="359"/>
    </location>
</feature>
<sequence>MANSAASIPGFEYEVGSSTMVALRIAFWSGIGSSEEEIDSMIADYLVNILIDSEVDDEDAWATLESYLPNTETGDEGKVSLHTLGAFRGRLSARALELRQSAKSNETLPEKASGPMAARSTIEAGRKVSGEEGQQAQEVKEREATTEEEARDIAFLCDLLGQTGVCEREKIHAKDSGAHLCKDERSDAVSGSECSVAAVPQALSSVLEAPFCPLSLIKFVYFVKSGKDKSRAAETLVMSASSDGIAALKEEEERHVKSVVAARAVLEKEEMRVKQAIVDRFADQVTIHGGSSSSSSSSKRPPMPLPTLPKNVESKLRFREGVVVASKGEKYVVEKLTPDWDGGSRGKVKTKGKRGPGFV</sequence>